<dbReference type="Proteomes" id="UP000318582">
    <property type="component" value="Unassembled WGS sequence"/>
</dbReference>
<name>A0A507EAR4_9FUNG</name>
<dbReference type="InterPro" id="IPR006913">
    <property type="entry name" value="CENP-V/GFA"/>
</dbReference>
<evidence type="ECO:0000313" key="7">
    <source>
        <dbReference type="Proteomes" id="UP000318582"/>
    </source>
</evidence>
<keyword evidence="7" id="KW-1185">Reference proteome</keyword>
<keyword evidence="4" id="KW-0456">Lyase</keyword>
<dbReference type="GO" id="GO:0016846">
    <property type="term" value="F:carbon-sulfur lyase activity"/>
    <property type="evidence" value="ECO:0007669"/>
    <property type="project" value="InterPro"/>
</dbReference>
<accession>A0A507EAR4</accession>
<comment type="caution">
    <text evidence="6">The sequence shown here is derived from an EMBL/GenBank/DDBJ whole genome shotgun (WGS) entry which is preliminary data.</text>
</comment>
<organism evidence="6 7">
    <name type="scientific">Powellomyces hirtus</name>
    <dbReference type="NCBI Taxonomy" id="109895"/>
    <lineage>
        <taxon>Eukaryota</taxon>
        <taxon>Fungi</taxon>
        <taxon>Fungi incertae sedis</taxon>
        <taxon>Chytridiomycota</taxon>
        <taxon>Chytridiomycota incertae sedis</taxon>
        <taxon>Chytridiomycetes</taxon>
        <taxon>Spizellomycetales</taxon>
        <taxon>Powellomycetaceae</taxon>
        <taxon>Powellomyces</taxon>
    </lineage>
</organism>
<sequence length="166" mass="18708">MDIQGSCHCGKISFKCKSHTPYPYMRCYCSICRKTAGGGGYAINIMAQADSLVVEGKEHVKSQSHDHSDDLSFWTPHSSTNHRNFCGECGSCLWGSDPSYKQWIYPFASAIDTDLPRPPINTCIFLDNKPRWAAGADNVGEKDVMYDTYPEDSIEDTHKKNGWWIE</sequence>
<reference evidence="6 7" key="1">
    <citation type="journal article" date="2019" name="Sci. Rep.">
        <title>Comparative genomics of chytrid fungi reveal insights into the obligate biotrophic and pathogenic lifestyle of Synchytrium endobioticum.</title>
        <authorList>
            <person name="van de Vossenberg B.T.L.H."/>
            <person name="Warris S."/>
            <person name="Nguyen H.D.T."/>
            <person name="van Gent-Pelzer M.P.E."/>
            <person name="Joly D.L."/>
            <person name="van de Geest H.C."/>
            <person name="Bonants P.J.M."/>
            <person name="Smith D.S."/>
            <person name="Levesque C.A."/>
            <person name="van der Lee T.A.J."/>
        </authorList>
    </citation>
    <scope>NUCLEOTIDE SEQUENCE [LARGE SCALE GENOMIC DNA]</scope>
    <source>
        <strain evidence="6 7">CBS 809.83</strain>
    </source>
</reference>
<dbReference type="PANTHER" id="PTHR33337">
    <property type="entry name" value="GFA DOMAIN-CONTAINING PROTEIN"/>
    <property type="match status" value="1"/>
</dbReference>
<dbReference type="PANTHER" id="PTHR33337:SF44">
    <property type="entry name" value="DUF636 DOMAIN PROTEIN (AFU_ORTHOLOGUE AFUA_1G09754)"/>
    <property type="match status" value="1"/>
</dbReference>
<keyword evidence="2" id="KW-0479">Metal-binding</keyword>
<dbReference type="PROSITE" id="PS51891">
    <property type="entry name" value="CENP_V_GFA"/>
    <property type="match status" value="1"/>
</dbReference>
<proteinExistence type="inferred from homology"/>
<dbReference type="Pfam" id="PF04828">
    <property type="entry name" value="GFA"/>
    <property type="match status" value="1"/>
</dbReference>
<feature type="domain" description="CENP-V/GFA" evidence="5">
    <location>
        <begin position="3"/>
        <end position="133"/>
    </location>
</feature>
<evidence type="ECO:0000256" key="4">
    <source>
        <dbReference type="ARBA" id="ARBA00023239"/>
    </source>
</evidence>
<protein>
    <submittedName>
        <fullName evidence="6">S-(Hydroxymethyl)glutathione synthase</fullName>
    </submittedName>
</protein>
<evidence type="ECO:0000256" key="3">
    <source>
        <dbReference type="ARBA" id="ARBA00022833"/>
    </source>
</evidence>
<dbReference type="InterPro" id="IPR011057">
    <property type="entry name" value="Mss4-like_sf"/>
</dbReference>
<evidence type="ECO:0000259" key="5">
    <source>
        <dbReference type="PROSITE" id="PS51891"/>
    </source>
</evidence>
<dbReference type="Gene3D" id="2.170.150.70">
    <property type="match status" value="1"/>
</dbReference>
<evidence type="ECO:0000256" key="1">
    <source>
        <dbReference type="ARBA" id="ARBA00005495"/>
    </source>
</evidence>
<evidence type="ECO:0000256" key="2">
    <source>
        <dbReference type="ARBA" id="ARBA00022723"/>
    </source>
</evidence>
<dbReference type="AlphaFoldDB" id="A0A507EAR4"/>
<gene>
    <name evidence="6" type="ORF">PhCBS80983_g01420</name>
</gene>
<evidence type="ECO:0000313" key="6">
    <source>
        <dbReference type="EMBL" id="TPX60904.1"/>
    </source>
</evidence>
<dbReference type="SUPFAM" id="SSF51316">
    <property type="entry name" value="Mss4-like"/>
    <property type="match status" value="1"/>
</dbReference>
<comment type="similarity">
    <text evidence="1">Belongs to the Gfa family.</text>
</comment>
<dbReference type="STRING" id="109895.A0A507EAR4"/>
<keyword evidence="3" id="KW-0862">Zinc</keyword>
<dbReference type="EMBL" id="QEAQ01000011">
    <property type="protein sequence ID" value="TPX60904.1"/>
    <property type="molecule type" value="Genomic_DNA"/>
</dbReference>
<dbReference type="GO" id="GO:0046872">
    <property type="term" value="F:metal ion binding"/>
    <property type="evidence" value="ECO:0007669"/>
    <property type="project" value="UniProtKB-KW"/>
</dbReference>